<dbReference type="InterPro" id="IPR002782">
    <property type="entry name" value="Mut7-C_RNAse_dom"/>
</dbReference>
<organism evidence="5 6">
    <name type="scientific">Cotesia glomerata</name>
    <name type="common">Lepidopteran parasitic wasp</name>
    <name type="synonym">Apanteles glomeratus</name>
    <dbReference type="NCBI Taxonomy" id="32391"/>
    <lineage>
        <taxon>Eukaryota</taxon>
        <taxon>Metazoa</taxon>
        <taxon>Ecdysozoa</taxon>
        <taxon>Arthropoda</taxon>
        <taxon>Hexapoda</taxon>
        <taxon>Insecta</taxon>
        <taxon>Pterygota</taxon>
        <taxon>Neoptera</taxon>
        <taxon>Endopterygota</taxon>
        <taxon>Hymenoptera</taxon>
        <taxon>Apocrita</taxon>
        <taxon>Ichneumonoidea</taxon>
        <taxon>Braconidae</taxon>
        <taxon>Microgastrinae</taxon>
        <taxon>Cotesia</taxon>
    </lineage>
</organism>
<gene>
    <name evidence="5" type="ORF">KQX54_009007</name>
</gene>
<protein>
    <recommendedName>
        <fullName evidence="4">3'-5' exonuclease domain-containing protein</fullName>
    </recommendedName>
</protein>
<evidence type="ECO:0000256" key="3">
    <source>
        <dbReference type="ARBA" id="ARBA00022839"/>
    </source>
</evidence>
<dbReference type="CDD" id="cd06146">
    <property type="entry name" value="mut-7_like_exo"/>
    <property type="match status" value="1"/>
</dbReference>
<dbReference type="EMBL" id="JAHXZJ010002982">
    <property type="protein sequence ID" value="KAH0534820.1"/>
    <property type="molecule type" value="Genomic_DNA"/>
</dbReference>
<dbReference type="PANTHER" id="PTHR47765">
    <property type="entry name" value="3'-5' EXONUCLEASE DOMAIN-CONTAINING PROTEIN"/>
    <property type="match status" value="1"/>
</dbReference>
<proteinExistence type="predicted"/>
<dbReference type="InterPro" id="IPR037432">
    <property type="entry name" value="Mut-7_DEDDy_dom"/>
</dbReference>
<evidence type="ECO:0000259" key="4">
    <source>
        <dbReference type="SMART" id="SM00474"/>
    </source>
</evidence>
<comment type="caution">
    <text evidence="5">The sequence shown here is derived from an EMBL/GenBank/DDBJ whole genome shotgun (WGS) entry which is preliminary data.</text>
</comment>
<accession>A0AAV7HSH5</accession>
<keyword evidence="2" id="KW-0378">Hydrolase</keyword>
<dbReference type="InterPro" id="IPR036397">
    <property type="entry name" value="RNaseH_sf"/>
</dbReference>
<dbReference type="AlphaFoldDB" id="A0AAV7HSH5"/>
<evidence type="ECO:0000313" key="6">
    <source>
        <dbReference type="Proteomes" id="UP000826195"/>
    </source>
</evidence>
<name>A0AAV7HSH5_COTGL</name>
<dbReference type="GO" id="GO:0008408">
    <property type="term" value="F:3'-5' exonuclease activity"/>
    <property type="evidence" value="ECO:0007669"/>
    <property type="project" value="InterPro"/>
</dbReference>
<keyword evidence="3" id="KW-0269">Exonuclease</keyword>
<keyword evidence="1" id="KW-0540">Nuclease</keyword>
<reference evidence="5 6" key="1">
    <citation type="journal article" date="2021" name="J. Hered.">
        <title>A chromosome-level genome assembly of the parasitoid wasp, Cotesia glomerata (Hymenoptera: Braconidae).</title>
        <authorList>
            <person name="Pinto B.J."/>
            <person name="Weis J.J."/>
            <person name="Gamble T."/>
            <person name="Ode P.J."/>
            <person name="Paul R."/>
            <person name="Zaspel J.M."/>
        </authorList>
    </citation>
    <scope>NUCLEOTIDE SEQUENCE [LARGE SCALE GENOMIC DNA]</scope>
    <source>
        <strain evidence="5">CgM1</strain>
    </source>
</reference>
<dbReference type="PANTHER" id="PTHR47765:SF2">
    <property type="entry name" value="EXONUCLEASE MUT-7 HOMOLOG"/>
    <property type="match status" value="1"/>
</dbReference>
<dbReference type="Pfam" id="PF01612">
    <property type="entry name" value="DNA_pol_A_exo1"/>
    <property type="match status" value="1"/>
</dbReference>
<evidence type="ECO:0000256" key="1">
    <source>
        <dbReference type="ARBA" id="ARBA00022722"/>
    </source>
</evidence>
<dbReference type="Gene3D" id="3.30.420.10">
    <property type="entry name" value="Ribonuclease H-like superfamily/Ribonuclease H"/>
    <property type="match status" value="1"/>
</dbReference>
<dbReference type="GO" id="GO:0006139">
    <property type="term" value="P:nucleobase-containing compound metabolic process"/>
    <property type="evidence" value="ECO:0007669"/>
    <property type="project" value="InterPro"/>
</dbReference>
<keyword evidence="6" id="KW-1185">Reference proteome</keyword>
<dbReference type="InterPro" id="IPR052408">
    <property type="entry name" value="Exonuclease_MUT-7-like"/>
</dbReference>
<evidence type="ECO:0000256" key="2">
    <source>
        <dbReference type="ARBA" id="ARBA00022801"/>
    </source>
</evidence>
<dbReference type="GO" id="GO:0003676">
    <property type="term" value="F:nucleic acid binding"/>
    <property type="evidence" value="ECO:0007669"/>
    <property type="project" value="InterPro"/>
</dbReference>
<feature type="domain" description="3'-5' exonuclease" evidence="4">
    <location>
        <begin position="390"/>
        <end position="586"/>
    </location>
</feature>
<dbReference type="InterPro" id="IPR012337">
    <property type="entry name" value="RNaseH-like_sf"/>
</dbReference>
<dbReference type="Pfam" id="PF01927">
    <property type="entry name" value="Mut7-C"/>
    <property type="match status" value="2"/>
</dbReference>
<dbReference type="Proteomes" id="UP000826195">
    <property type="component" value="Unassembled WGS sequence"/>
</dbReference>
<evidence type="ECO:0000313" key="5">
    <source>
        <dbReference type="EMBL" id="KAH0534820.1"/>
    </source>
</evidence>
<sequence>MNEKVDIKSFSTGNTSLNDTSKNVDYTSLDEANSNWLKQLQSIWNHWKKSTPVSNELTKFFESAPNPYLSTLRILLNAGDFHNVKPKSSLALTIIEDFRKWISVHKEAHKSCLVPELKMAAFKGVSKQRNMHLVKLVSGTYEFEKDKEMFLPLIQAMLSEKKYKEVAQYATILNLQDHFGDAELILLPLILQNKNTIVEDFLKNCPEVQEKIVVYLDNILRPKEKMQDTLIKFIEANNITDIKTCALQPRAMTKLVTRLVKIFNLSPDICPNLHRKREEGTVQFFVYKRFVEGSISSECWREMVHETDIKDTNIQINLVSMISQYDPEEALYWIKVFNLPEDTWPWAVANLDNRLTNKLDNSCDTTEINIGNIHQGEPNYHVLRLSRESIEIIDNTEDFKKFMNQQLIEFSVVGIDSEWKPSFGVWKKSELALIQIATDKNIYILDVIKIGLNNRKLWQEFGSLLFGNSKITKLGFGIRHDILMFKECLPAMFESIEGCMNYLDIHFLWNKLVKEYDFTFPYPGDDNFTGESLSKLVELCLGNRLNKADQCSNWGRRPLREDQITYAALDAYCLIEIYNILVDLCNERNIPLQEICDELYQSQLCASPKKINKKPEVKSSINRLVIRPSSAVTKETIKLEPILVHQWKVICDAVLTNLVKPLRMCGCDCIFLDHDPNSIQSIKIALQDKRVFLTRNLSLEKLKRLGSLPPEQYYCVESDNSDDQLREVIKHFNISVTENDIYSRCQICNCDEFVQISNKAMWKLNLKFLGREYMPTVTEQNQNDNSQVEDSRFKDRTWLLSKETLQTMQCKTKYGVLIQIDKVPVGICRRVSIFFICHRCGQVYWDGSHYERTLNFTLKGVVSHDSELVGN</sequence>
<dbReference type="SMART" id="SM00474">
    <property type="entry name" value="35EXOc"/>
    <property type="match status" value="1"/>
</dbReference>
<dbReference type="SUPFAM" id="SSF53098">
    <property type="entry name" value="Ribonuclease H-like"/>
    <property type="match status" value="1"/>
</dbReference>
<dbReference type="InterPro" id="IPR002562">
    <property type="entry name" value="3'-5'_exonuclease_dom"/>
</dbReference>